<accession>A0A127PA64</accession>
<evidence type="ECO:0000313" key="1">
    <source>
        <dbReference type="EMBL" id="AMO94719.1"/>
    </source>
</evidence>
<proteinExistence type="predicted"/>
<reference evidence="1 2" key="1">
    <citation type="submission" date="2015-11" db="EMBL/GenBank/DDBJ databases">
        <title>Exploring the genomic traits of fungus-feeding bacterial genus Collimonas.</title>
        <authorList>
            <person name="Song C."/>
            <person name="Schmidt R."/>
            <person name="de Jager V."/>
            <person name="Krzyzanowska D."/>
            <person name="Jongedijk E."/>
            <person name="Cankar K."/>
            <person name="Beekwilder J."/>
            <person name="van Veen A."/>
            <person name="de Boer W."/>
            <person name="van Veen J.A."/>
            <person name="Garbeva P."/>
        </authorList>
    </citation>
    <scope>NUCLEOTIDE SEQUENCE [LARGE SCALE GENOMIC DNA]</scope>
    <source>
        <strain evidence="1 2">Ter6</strain>
    </source>
</reference>
<organism evidence="1">
    <name type="scientific">Collimonas fungivorans</name>
    <dbReference type="NCBI Taxonomy" id="158899"/>
    <lineage>
        <taxon>Bacteria</taxon>
        <taxon>Pseudomonadati</taxon>
        <taxon>Pseudomonadota</taxon>
        <taxon>Betaproteobacteria</taxon>
        <taxon>Burkholderiales</taxon>
        <taxon>Oxalobacteraceae</taxon>
        <taxon>Collimonas</taxon>
    </lineage>
</organism>
<gene>
    <name evidence="1" type="ORF">CFter6_2027</name>
</gene>
<sequence>MAQAATPIATKTTIKPEMIFLIRRGELEIGLRNDINETGSEDMR</sequence>
<dbReference type="EMBL" id="CP013232">
    <property type="protein sequence ID" value="AMO94719.1"/>
    <property type="molecule type" value="Genomic_DNA"/>
</dbReference>
<evidence type="ECO:0000313" key="2">
    <source>
        <dbReference type="Proteomes" id="UP000072421"/>
    </source>
</evidence>
<dbReference type="RefSeq" id="WP_257722414.1">
    <property type="nucleotide sequence ID" value="NZ_CP013232.1"/>
</dbReference>
<protein>
    <submittedName>
        <fullName evidence="1">Uncharacterized protein</fullName>
    </submittedName>
</protein>
<dbReference type="PATRIC" id="fig|158899.10.peg.2027"/>
<dbReference type="AlphaFoldDB" id="A0A127PA64"/>
<dbReference type="Proteomes" id="UP000072421">
    <property type="component" value="Chromosome"/>
</dbReference>
<name>A0A127PA64_9BURK</name>